<dbReference type="Gene3D" id="3.40.50.300">
    <property type="entry name" value="P-loop containing nucleotide triphosphate hydrolases"/>
    <property type="match status" value="1"/>
</dbReference>
<dbReference type="InterPro" id="IPR027417">
    <property type="entry name" value="P-loop_NTPase"/>
</dbReference>
<dbReference type="PANTHER" id="PTHR10695">
    <property type="entry name" value="DEPHOSPHO-COA KINASE-RELATED"/>
    <property type="match status" value="1"/>
</dbReference>
<dbReference type="AlphaFoldDB" id="A0A814IW86"/>
<dbReference type="EMBL" id="CAJNOC010004617">
    <property type="protein sequence ID" value="CAF1028014.1"/>
    <property type="molecule type" value="Genomic_DNA"/>
</dbReference>
<dbReference type="PANTHER" id="PTHR10695:SF46">
    <property type="entry name" value="BIFUNCTIONAL COENZYME A SYNTHASE-RELATED"/>
    <property type="match status" value="1"/>
</dbReference>
<dbReference type="Proteomes" id="UP000663879">
    <property type="component" value="Unassembled WGS sequence"/>
</dbReference>
<dbReference type="GO" id="GO:0004140">
    <property type="term" value="F:dephospho-CoA kinase activity"/>
    <property type="evidence" value="ECO:0007669"/>
    <property type="project" value="InterPro"/>
</dbReference>
<evidence type="ECO:0000313" key="4">
    <source>
        <dbReference type="Proteomes" id="UP000663879"/>
    </source>
</evidence>
<dbReference type="InterPro" id="IPR001977">
    <property type="entry name" value="Depp_CoAkinase"/>
</dbReference>
<accession>A0A814IW86</accession>
<name>A0A814IW86_9BILA</name>
<gene>
    <name evidence="3" type="ORF">OXX778_LOCUS17715</name>
</gene>
<evidence type="ECO:0000256" key="1">
    <source>
        <dbReference type="ARBA" id="ARBA00022741"/>
    </source>
</evidence>
<reference evidence="3" key="1">
    <citation type="submission" date="2021-02" db="EMBL/GenBank/DDBJ databases">
        <authorList>
            <person name="Nowell W R."/>
        </authorList>
    </citation>
    <scope>NUCLEOTIDE SEQUENCE</scope>
    <source>
        <strain evidence="3">Ploen Becks lab</strain>
    </source>
</reference>
<dbReference type="NCBIfam" id="TIGR00152">
    <property type="entry name" value="dephospho-CoA kinase"/>
    <property type="match status" value="1"/>
</dbReference>
<dbReference type="SUPFAM" id="SSF52540">
    <property type="entry name" value="P-loop containing nucleoside triphosphate hydrolases"/>
    <property type="match status" value="1"/>
</dbReference>
<dbReference type="HAMAP" id="MF_00376">
    <property type="entry name" value="Dephospho_CoA_kinase"/>
    <property type="match status" value="1"/>
</dbReference>
<dbReference type="CDD" id="cd02022">
    <property type="entry name" value="DPCK"/>
    <property type="match status" value="1"/>
</dbReference>
<dbReference type="PROSITE" id="PS51219">
    <property type="entry name" value="DPCK"/>
    <property type="match status" value="1"/>
</dbReference>
<comment type="caution">
    <text evidence="3">The sequence shown here is derived from an EMBL/GenBank/DDBJ whole genome shotgun (WGS) entry which is preliminary data.</text>
</comment>
<dbReference type="OrthoDB" id="247245at2759"/>
<dbReference type="GO" id="GO:0015937">
    <property type="term" value="P:coenzyme A biosynthetic process"/>
    <property type="evidence" value="ECO:0007669"/>
    <property type="project" value="InterPro"/>
</dbReference>
<evidence type="ECO:0008006" key="5">
    <source>
        <dbReference type="Google" id="ProtNLM"/>
    </source>
</evidence>
<proteinExistence type="inferred from homology"/>
<keyword evidence="1" id="KW-0547">Nucleotide-binding</keyword>
<keyword evidence="4" id="KW-1185">Reference proteome</keyword>
<evidence type="ECO:0000256" key="2">
    <source>
        <dbReference type="ARBA" id="ARBA00022840"/>
    </source>
</evidence>
<organism evidence="3 4">
    <name type="scientific">Brachionus calyciflorus</name>
    <dbReference type="NCBI Taxonomy" id="104777"/>
    <lineage>
        <taxon>Eukaryota</taxon>
        <taxon>Metazoa</taxon>
        <taxon>Spiralia</taxon>
        <taxon>Gnathifera</taxon>
        <taxon>Rotifera</taxon>
        <taxon>Eurotatoria</taxon>
        <taxon>Monogononta</taxon>
        <taxon>Pseudotrocha</taxon>
        <taxon>Ploima</taxon>
        <taxon>Brachionidae</taxon>
        <taxon>Brachionus</taxon>
    </lineage>
</organism>
<keyword evidence="2" id="KW-0067">ATP-binding</keyword>
<evidence type="ECO:0000313" key="3">
    <source>
        <dbReference type="EMBL" id="CAF1028014.1"/>
    </source>
</evidence>
<protein>
    <recommendedName>
        <fullName evidence="5">Dephospho-CoA kinase</fullName>
    </recommendedName>
</protein>
<sequence length="214" mass="24781">MFLVGLTGGIASGKSTVASIFHDEFNVPIIDADKIARKVVVPGRLGWKRVRKIFGNEILNQDQTINRDKLGDIIFNDSSKRCQLNKALHFLILLEIIKEIFYYLFKGCKFVILDIPLLFETKFGLNLLSYKLVVHCESEEEQLRRLRLRNPNLSEENAKNRIQTQMDTKTKLKMADYCIDNSKDLEYTRQQIKNIFNILNHSKKLLMCTNEGIV</sequence>
<dbReference type="GO" id="GO:0005524">
    <property type="term" value="F:ATP binding"/>
    <property type="evidence" value="ECO:0007669"/>
    <property type="project" value="UniProtKB-KW"/>
</dbReference>
<dbReference type="Pfam" id="PF01121">
    <property type="entry name" value="CoaE"/>
    <property type="match status" value="1"/>
</dbReference>